<sequence length="203" mass="22773">MPLQNRVQPDGEIIAHPARGGFMGNRGILHDENGLHPKRRWAHQNWVCCVLSFKGRRRQLMAPRHYTELFFLDEAVAFAAGHRPCAECRAADYRRFRACCDVSGPAAALDRQLHSERAVPRVFQQRRHADVAMHDLPDGSFVLDHEGQSGVLFGDAFHRYQPSGYGPAQPRPRGRVTLLTPPSSVAAFRNGYRPQIALKDAGD</sequence>
<dbReference type="EMBL" id="JBHSWA010000001">
    <property type="protein sequence ID" value="MFC6643031.1"/>
    <property type="molecule type" value="Genomic_DNA"/>
</dbReference>
<proteinExistence type="predicted"/>
<name>A0ABW1Z353_9RHOB</name>
<accession>A0ABW1Z353</accession>
<dbReference type="RefSeq" id="WP_132443458.1">
    <property type="nucleotide sequence ID" value="NZ_JBHSWA010000001.1"/>
</dbReference>
<evidence type="ECO:0000313" key="2">
    <source>
        <dbReference type="Proteomes" id="UP001596403"/>
    </source>
</evidence>
<protein>
    <submittedName>
        <fullName evidence="1">Uncharacterized protein</fullName>
    </submittedName>
</protein>
<gene>
    <name evidence="1" type="ORF">ACFQAU_16355</name>
</gene>
<keyword evidence="2" id="KW-1185">Reference proteome</keyword>
<evidence type="ECO:0000313" key="1">
    <source>
        <dbReference type="EMBL" id="MFC6643031.1"/>
    </source>
</evidence>
<organism evidence="1 2">
    <name type="scientific">Sulfitobacter profundi</name>
    <dbReference type="NCBI Taxonomy" id="2679961"/>
    <lineage>
        <taxon>Bacteria</taxon>
        <taxon>Pseudomonadati</taxon>
        <taxon>Pseudomonadota</taxon>
        <taxon>Alphaproteobacteria</taxon>
        <taxon>Rhodobacterales</taxon>
        <taxon>Roseobacteraceae</taxon>
        <taxon>Sulfitobacter</taxon>
    </lineage>
</organism>
<comment type="caution">
    <text evidence="1">The sequence shown here is derived from an EMBL/GenBank/DDBJ whole genome shotgun (WGS) entry which is preliminary data.</text>
</comment>
<dbReference type="Proteomes" id="UP001596403">
    <property type="component" value="Unassembled WGS sequence"/>
</dbReference>
<reference evidence="2" key="1">
    <citation type="journal article" date="2019" name="Int. J. Syst. Evol. Microbiol.">
        <title>The Global Catalogue of Microorganisms (GCM) 10K type strain sequencing project: providing services to taxonomists for standard genome sequencing and annotation.</title>
        <authorList>
            <consortium name="The Broad Institute Genomics Platform"/>
            <consortium name="The Broad Institute Genome Sequencing Center for Infectious Disease"/>
            <person name="Wu L."/>
            <person name="Ma J."/>
        </authorList>
    </citation>
    <scope>NUCLEOTIDE SEQUENCE [LARGE SCALE GENOMIC DNA]</scope>
    <source>
        <strain evidence="2">NBRC 111368</strain>
    </source>
</reference>